<comment type="caution">
    <text evidence="3">The sequence shown here is derived from an EMBL/GenBank/DDBJ whole genome shotgun (WGS) entry which is preliminary data.</text>
</comment>
<dbReference type="Pfam" id="PF13202">
    <property type="entry name" value="EF-hand_5"/>
    <property type="match status" value="4"/>
</dbReference>
<feature type="domain" description="EF-hand" evidence="2">
    <location>
        <begin position="28"/>
        <end position="54"/>
    </location>
</feature>
<dbReference type="EMBL" id="BAAAEO010000006">
    <property type="protein sequence ID" value="GAA0563542.1"/>
    <property type="molecule type" value="Genomic_DNA"/>
</dbReference>
<reference evidence="3 4" key="1">
    <citation type="journal article" date="2019" name="Int. J. Syst. Evol. Microbiol.">
        <title>The Global Catalogue of Microorganisms (GCM) 10K type strain sequencing project: providing services to taxonomists for standard genome sequencing and annotation.</title>
        <authorList>
            <consortium name="The Broad Institute Genomics Platform"/>
            <consortium name="The Broad Institute Genome Sequencing Center for Infectious Disease"/>
            <person name="Wu L."/>
            <person name="Ma J."/>
        </authorList>
    </citation>
    <scope>NUCLEOTIDE SEQUENCE [LARGE SCALE GENOMIC DNA]</scope>
    <source>
        <strain evidence="3 4">JCM 14331</strain>
    </source>
</reference>
<sequence length="125" mass="13977">MKTQLNSALILTLALATTSVLAGGVGHMDIVDTDKNGTVSKIEFEQYVGEQYFGKADRNNDGMIDDTEFMANRMGGNLDEFDRDSDGRLTRTEWHTSVFDKFDTNSDRVLDKSEWQRVKSSGIGM</sequence>
<accession>A0ABN1EC34</accession>
<dbReference type="Proteomes" id="UP001501169">
    <property type="component" value="Unassembled WGS sequence"/>
</dbReference>
<keyword evidence="1" id="KW-0732">Signal</keyword>
<feature type="chain" id="PRO_5046101135" description="EF-hand domain-containing protein" evidence="1">
    <location>
        <begin position="23"/>
        <end position="125"/>
    </location>
</feature>
<gene>
    <name evidence="3" type="ORF">GCM10009098_34600</name>
</gene>
<dbReference type="PROSITE" id="PS00018">
    <property type="entry name" value="EF_HAND_1"/>
    <property type="match status" value="2"/>
</dbReference>
<dbReference type="InterPro" id="IPR002048">
    <property type="entry name" value="EF_hand_dom"/>
</dbReference>
<dbReference type="PROSITE" id="PS50222">
    <property type="entry name" value="EF_HAND_2"/>
    <property type="match status" value="1"/>
</dbReference>
<dbReference type="InterPro" id="IPR011992">
    <property type="entry name" value="EF-hand-dom_pair"/>
</dbReference>
<evidence type="ECO:0000313" key="4">
    <source>
        <dbReference type="Proteomes" id="UP001501169"/>
    </source>
</evidence>
<dbReference type="Gene3D" id="1.10.238.10">
    <property type="entry name" value="EF-hand"/>
    <property type="match status" value="2"/>
</dbReference>
<proteinExistence type="predicted"/>
<protein>
    <recommendedName>
        <fullName evidence="2">EF-hand domain-containing protein</fullName>
    </recommendedName>
</protein>
<name>A0ABN1EC34_9GAMM</name>
<dbReference type="RefSeq" id="WP_226768093.1">
    <property type="nucleotide sequence ID" value="NZ_BAAAEO010000006.1"/>
</dbReference>
<keyword evidence="4" id="KW-1185">Reference proteome</keyword>
<dbReference type="InterPro" id="IPR018247">
    <property type="entry name" value="EF_Hand_1_Ca_BS"/>
</dbReference>
<dbReference type="SUPFAM" id="SSF47473">
    <property type="entry name" value="EF-hand"/>
    <property type="match status" value="1"/>
</dbReference>
<organism evidence="3 4">
    <name type="scientific">Rheinheimera aquimaris</name>
    <dbReference type="NCBI Taxonomy" id="412437"/>
    <lineage>
        <taxon>Bacteria</taxon>
        <taxon>Pseudomonadati</taxon>
        <taxon>Pseudomonadota</taxon>
        <taxon>Gammaproteobacteria</taxon>
        <taxon>Chromatiales</taxon>
        <taxon>Chromatiaceae</taxon>
        <taxon>Rheinheimera</taxon>
    </lineage>
</organism>
<feature type="signal peptide" evidence="1">
    <location>
        <begin position="1"/>
        <end position="22"/>
    </location>
</feature>
<evidence type="ECO:0000259" key="2">
    <source>
        <dbReference type="PROSITE" id="PS50222"/>
    </source>
</evidence>
<evidence type="ECO:0000256" key="1">
    <source>
        <dbReference type="SAM" id="SignalP"/>
    </source>
</evidence>
<evidence type="ECO:0000313" key="3">
    <source>
        <dbReference type="EMBL" id="GAA0563542.1"/>
    </source>
</evidence>